<protein>
    <submittedName>
        <fullName evidence="2">Uncharacterized protein</fullName>
    </submittedName>
</protein>
<evidence type="ECO:0000313" key="3">
    <source>
        <dbReference type="Proteomes" id="UP001279734"/>
    </source>
</evidence>
<feature type="transmembrane region" description="Helical" evidence="1">
    <location>
        <begin position="88"/>
        <end position="108"/>
    </location>
</feature>
<dbReference type="EMBL" id="BSYO01000024">
    <property type="protein sequence ID" value="GMH22139.1"/>
    <property type="molecule type" value="Genomic_DNA"/>
</dbReference>
<dbReference type="AlphaFoldDB" id="A0AAD3XZM1"/>
<comment type="caution">
    <text evidence="2">The sequence shown here is derived from an EMBL/GenBank/DDBJ whole genome shotgun (WGS) entry which is preliminary data.</text>
</comment>
<dbReference type="Proteomes" id="UP001279734">
    <property type="component" value="Unassembled WGS sequence"/>
</dbReference>
<reference evidence="2" key="1">
    <citation type="submission" date="2023-05" db="EMBL/GenBank/DDBJ databases">
        <title>Nepenthes gracilis genome sequencing.</title>
        <authorList>
            <person name="Fukushima K."/>
        </authorList>
    </citation>
    <scope>NUCLEOTIDE SEQUENCE</scope>
    <source>
        <strain evidence="2">SING2019-196</strain>
    </source>
</reference>
<keyword evidence="3" id="KW-1185">Reference proteome</keyword>
<accession>A0AAD3XZM1</accession>
<organism evidence="2 3">
    <name type="scientific">Nepenthes gracilis</name>
    <name type="common">Slender pitcher plant</name>
    <dbReference type="NCBI Taxonomy" id="150966"/>
    <lineage>
        <taxon>Eukaryota</taxon>
        <taxon>Viridiplantae</taxon>
        <taxon>Streptophyta</taxon>
        <taxon>Embryophyta</taxon>
        <taxon>Tracheophyta</taxon>
        <taxon>Spermatophyta</taxon>
        <taxon>Magnoliopsida</taxon>
        <taxon>eudicotyledons</taxon>
        <taxon>Gunneridae</taxon>
        <taxon>Pentapetalae</taxon>
        <taxon>Caryophyllales</taxon>
        <taxon>Nepenthaceae</taxon>
        <taxon>Nepenthes</taxon>
    </lineage>
</organism>
<feature type="transmembrane region" description="Helical" evidence="1">
    <location>
        <begin position="120"/>
        <end position="142"/>
    </location>
</feature>
<keyword evidence="1" id="KW-0812">Transmembrane</keyword>
<keyword evidence="1" id="KW-1133">Transmembrane helix</keyword>
<evidence type="ECO:0000256" key="1">
    <source>
        <dbReference type="SAM" id="Phobius"/>
    </source>
</evidence>
<name>A0AAD3XZM1_NEPGR</name>
<sequence>MLCCLFNNVWGGCRLRIGSCWDLREVTPGVGGCHACEDDYRLNDGSILFEPLLRFRLADGMMRCELVFWRLEGIGGLGCQSGYVCSSILIGFAGSMYAAIAMAIETLAANSLRMAMKSSLSVGALGAVMSSLSVLPAILVPVRS</sequence>
<evidence type="ECO:0000313" key="2">
    <source>
        <dbReference type="EMBL" id="GMH22139.1"/>
    </source>
</evidence>
<gene>
    <name evidence="2" type="ORF">Nepgr_023982</name>
</gene>
<keyword evidence="1" id="KW-0472">Membrane</keyword>
<proteinExistence type="predicted"/>